<comment type="caution">
    <text evidence="2">The sequence shown here is derived from an EMBL/GenBank/DDBJ whole genome shotgun (WGS) entry which is preliminary data.</text>
</comment>
<dbReference type="Proteomes" id="UP000606786">
    <property type="component" value="Unassembled WGS sequence"/>
</dbReference>
<dbReference type="EMBL" id="CAJHJT010000001">
    <property type="protein sequence ID" value="CAD6992389.1"/>
    <property type="molecule type" value="Genomic_DNA"/>
</dbReference>
<feature type="non-terminal residue" evidence="2">
    <location>
        <position position="1"/>
    </location>
</feature>
<protein>
    <submittedName>
        <fullName evidence="2">(Mediterranean fruit fly) hypothetical protein</fullName>
    </submittedName>
</protein>
<accession>A0A811U099</accession>
<organism evidence="2 3">
    <name type="scientific">Ceratitis capitata</name>
    <name type="common">Mediterranean fruit fly</name>
    <name type="synonym">Tephritis capitata</name>
    <dbReference type="NCBI Taxonomy" id="7213"/>
    <lineage>
        <taxon>Eukaryota</taxon>
        <taxon>Metazoa</taxon>
        <taxon>Ecdysozoa</taxon>
        <taxon>Arthropoda</taxon>
        <taxon>Hexapoda</taxon>
        <taxon>Insecta</taxon>
        <taxon>Pterygota</taxon>
        <taxon>Neoptera</taxon>
        <taxon>Endopterygota</taxon>
        <taxon>Diptera</taxon>
        <taxon>Brachycera</taxon>
        <taxon>Muscomorpha</taxon>
        <taxon>Tephritoidea</taxon>
        <taxon>Tephritidae</taxon>
        <taxon>Ceratitis</taxon>
        <taxon>Ceratitis</taxon>
    </lineage>
</organism>
<evidence type="ECO:0000313" key="2">
    <source>
        <dbReference type="EMBL" id="CAD6992389.1"/>
    </source>
</evidence>
<name>A0A811U099_CERCA</name>
<proteinExistence type="predicted"/>
<reference evidence="2" key="1">
    <citation type="submission" date="2020-11" db="EMBL/GenBank/DDBJ databases">
        <authorList>
            <person name="Whitehead M."/>
        </authorList>
    </citation>
    <scope>NUCLEOTIDE SEQUENCE</scope>
    <source>
        <strain evidence="2">EGII</strain>
    </source>
</reference>
<dbReference type="AlphaFoldDB" id="A0A811U099"/>
<evidence type="ECO:0000256" key="1">
    <source>
        <dbReference type="SAM" id="MobiDB-lite"/>
    </source>
</evidence>
<keyword evidence="3" id="KW-1185">Reference proteome</keyword>
<sequence>CKMALNASQPHSYTATLVQSHGPTKPTSGLRRRESEVVCEFMLLAECATRPTTDKKDHATTKAR</sequence>
<evidence type="ECO:0000313" key="3">
    <source>
        <dbReference type="Proteomes" id="UP000606786"/>
    </source>
</evidence>
<feature type="compositionally biased region" description="Polar residues" evidence="1">
    <location>
        <begin position="1"/>
        <end position="27"/>
    </location>
</feature>
<feature type="region of interest" description="Disordered" evidence="1">
    <location>
        <begin position="1"/>
        <end position="32"/>
    </location>
</feature>
<gene>
    <name evidence="2" type="ORF">CCAP1982_LOCUS1253</name>
</gene>